<sequence>MLEANFSIQGYNLVKLLKRLEDATARLEDVTIYQEGYVQSKMGSAAGQTSMGSQVSAEGGAAAEAPAHMQEYEQLVDEWVRPLVGAGQQIDAAVGEASQQLLEGFAAQGTLLRAAALARKPEMGSEGFMRALGPLNERIMTLGALKDAQRQSPYFAYLSAVAEGAPAFGWIASETPVSLIGDFKDAAQFWTNRVLKEFREKDANAAEWVRLFLGTFDALRGYVKAHHATGPTYKSDGVDFMEAFEQVSGVVAAEPAAAAGAPPPPPPPPASVFQAPADGGSQGINAVFAELNQGENITRSLRKVDRSQQTHKNPELRAASSVPSSAGSRTPPPKPRKPTTLKTRKPPRKELVGSKWFVENYDGEADPIIIETNKDESVFIGRCNNIFIQLKGKVNAVTISESQHCNLLLDSSISGVDVIKSERFAIQVAQQIPQITIDKSDTGVIYLSKDSLQTELFTSSSTSINVNIPTGDDGDFEEHPIPEQLKHTFSNGRLNSAIFEHVA</sequence>
<dbReference type="EMBL" id="AE016819">
    <property type="protein sequence ID" value="AAS53432.2"/>
    <property type="molecule type" value="Genomic_DNA"/>
</dbReference>
<dbReference type="SMART" id="SM00673">
    <property type="entry name" value="CARP"/>
    <property type="match status" value="2"/>
</dbReference>
<dbReference type="InterPro" id="IPR013912">
    <property type="entry name" value="Adenylate_cyclase-assoc_CAP_C"/>
</dbReference>
<dbReference type="PROSITE" id="PS01088">
    <property type="entry name" value="CAP_1"/>
    <property type="match status" value="1"/>
</dbReference>
<reference evidence="7 8" key="1">
    <citation type="journal article" date="2004" name="Science">
        <title>The Ashbya gossypii genome as a tool for mapping the ancient Saccharomyces cerevisiae genome.</title>
        <authorList>
            <person name="Dietrich F.S."/>
            <person name="Voegeli S."/>
            <person name="Brachat S."/>
            <person name="Lerch A."/>
            <person name="Gates K."/>
            <person name="Steiner S."/>
            <person name="Mohr C."/>
            <person name="Pohlmann R."/>
            <person name="Luedi P."/>
            <person name="Choi S."/>
            <person name="Wing R.A."/>
            <person name="Flavier A."/>
            <person name="Gaffney T.D."/>
            <person name="Philippsen P."/>
        </authorList>
    </citation>
    <scope>NUCLEOTIDE SEQUENCE [LARGE SCALE GENOMIC DNA]</scope>
    <source>
        <strain evidence="8">ATCC 10895 / CBS 109.51 / FGSC 9923 / NRRL Y-1056</strain>
    </source>
</reference>
<proteinExistence type="inferred from homology"/>
<evidence type="ECO:0000256" key="1">
    <source>
        <dbReference type="ARBA" id="ARBA00007659"/>
    </source>
</evidence>
<feature type="region of interest" description="Disordered" evidence="5">
    <location>
        <begin position="304"/>
        <end position="348"/>
    </location>
</feature>
<dbReference type="Pfam" id="PF08603">
    <property type="entry name" value="CAP_C"/>
    <property type="match status" value="1"/>
</dbReference>
<dbReference type="HOGENOM" id="CLU_015780_1_0_1"/>
<dbReference type="GO" id="GO:0003779">
    <property type="term" value="F:actin binding"/>
    <property type="evidence" value="ECO:0000318"/>
    <property type="project" value="GO_Central"/>
</dbReference>
<name>Q754L1_EREGS</name>
<organism evidence="7 8">
    <name type="scientific">Eremothecium gossypii (strain ATCC 10895 / CBS 109.51 / FGSC 9923 / NRRL Y-1056)</name>
    <name type="common">Yeast</name>
    <name type="synonym">Ashbya gossypii</name>
    <dbReference type="NCBI Taxonomy" id="284811"/>
    <lineage>
        <taxon>Eukaryota</taxon>
        <taxon>Fungi</taxon>
        <taxon>Dikarya</taxon>
        <taxon>Ascomycota</taxon>
        <taxon>Saccharomycotina</taxon>
        <taxon>Saccharomycetes</taxon>
        <taxon>Saccharomycetales</taxon>
        <taxon>Saccharomycetaceae</taxon>
        <taxon>Eremothecium</taxon>
    </lineage>
</organism>
<evidence type="ECO:0000256" key="2">
    <source>
        <dbReference type="ARBA" id="ARBA00054756"/>
    </source>
</evidence>
<evidence type="ECO:0000313" key="8">
    <source>
        <dbReference type="Proteomes" id="UP000000591"/>
    </source>
</evidence>
<evidence type="ECO:0000256" key="5">
    <source>
        <dbReference type="SAM" id="MobiDB-lite"/>
    </source>
</evidence>
<feature type="domain" description="C-CAP/cofactor C-like" evidence="6">
    <location>
        <begin position="346"/>
        <end position="481"/>
    </location>
</feature>
<dbReference type="InterPro" id="IPR053950">
    <property type="entry name" value="CAP_N"/>
</dbReference>
<reference evidence="8" key="2">
    <citation type="journal article" date="2013" name="G3 (Bethesda)">
        <title>Genomes of Ashbya fungi isolated from insects reveal four mating-type loci, numerous translocations, lack of transposons, and distinct gene duplications.</title>
        <authorList>
            <person name="Dietrich F.S."/>
            <person name="Voegeli S."/>
            <person name="Kuo S."/>
            <person name="Philippsen P."/>
        </authorList>
    </citation>
    <scope>GENOME REANNOTATION</scope>
    <source>
        <strain evidence="8">ATCC 10895 / CBS 109.51 / FGSC 9923 / NRRL Y-1056</strain>
    </source>
</reference>
<dbReference type="InterPro" id="IPR013992">
    <property type="entry name" value="Adenylate_cyclase-assoc_CAP_N"/>
</dbReference>
<dbReference type="SUPFAM" id="SSF69340">
    <property type="entry name" value="C-terminal domain of adenylylcyclase associated protein"/>
    <property type="match status" value="1"/>
</dbReference>
<dbReference type="InterPro" id="IPR018106">
    <property type="entry name" value="CAP_CS_N"/>
</dbReference>
<comment type="function">
    <text evidence="2">The N-terminal domain binds to adenylyl cyclase, thereby enabling adenylyl cyclase to be activated by upstream regulatory signals, such as Ras. The C-terminal domain is required for normal cellular morphology and growth control.</text>
</comment>
<dbReference type="InParanoid" id="Q754L1"/>
<dbReference type="Pfam" id="PF01213">
    <property type="entry name" value="CAP_N-CM"/>
    <property type="match status" value="1"/>
</dbReference>
<feature type="compositionally biased region" description="Basic residues" evidence="5">
    <location>
        <begin position="334"/>
        <end position="347"/>
    </location>
</feature>
<dbReference type="InterPro" id="IPR017901">
    <property type="entry name" value="C-CAP_CF_C-like"/>
</dbReference>
<dbReference type="InterPro" id="IPR006599">
    <property type="entry name" value="CARP_motif"/>
</dbReference>
<dbReference type="OrthoDB" id="77251at2759"/>
<accession>Q754L1</accession>
<dbReference type="InterPro" id="IPR036222">
    <property type="entry name" value="CAP_N_sf"/>
</dbReference>
<dbReference type="GO" id="GO:0008179">
    <property type="term" value="F:adenylate cyclase binding"/>
    <property type="evidence" value="ECO:0000318"/>
    <property type="project" value="GO_Central"/>
</dbReference>
<feature type="region of interest" description="Disordered" evidence="5">
    <location>
        <begin position="255"/>
        <end position="279"/>
    </location>
</feature>
<dbReference type="RefSeq" id="NP_985608.2">
    <property type="nucleotide sequence ID" value="NM_210962.2"/>
</dbReference>
<dbReference type="OMA" id="KSQQTHK"/>
<comment type="similarity">
    <text evidence="1 4">Belongs to the CAP family.</text>
</comment>
<dbReference type="eggNOG" id="KOG2675">
    <property type="taxonomic scope" value="Eukaryota"/>
</dbReference>
<evidence type="ECO:0000259" key="6">
    <source>
        <dbReference type="PROSITE" id="PS51329"/>
    </source>
</evidence>
<gene>
    <name evidence="7" type="ORF">AGOS_AFR061W</name>
</gene>
<protein>
    <recommendedName>
        <fullName evidence="3 4">Adenylyl cyclase-associated protein</fullName>
    </recommendedName>
</protein>
<dbReference type="InterPro" id="IPR028417">
    <property type="entry name" value="CAP_CS_C"/>
</dbReference>
<dbReference type="GeneID" id="4621849"/>
<dbReference type="GO" id="GO:0007015">
    <property type="term" value="P:actin filament organization"/>
    <property type="evidence" value="ECO:0000318"/>
    <property type="project" value="GO_Central"/>
</dbReference>
<dbReference type="AlphaFoldDB" id="Q754L1"/>
<dbReference type="Gene3D" id="1.25.40.330">
    <property type="entry name" value="Adenylate cyclase-associated CAP, N-terminal domain"/>
    <property type="match status" value="1"/>
</dbReference>
<dbReference type="STRING" id="284811.Q754L1"/>
<dbReference type="InterPro" id="IPR016098">
    <property type="entry name" value="CAP/MinC_C"/>
</dbReference>
<dbReference type="Gene3D" id="2.160.20.70">
    <property type="match status" value="1"/>
</dbReference>
<dbReference type="FunFam" id="2.160.20.70:FF:000008">
    <property type="entry name" value="Adenylyl cyclase-associated protein"/>
    <property type="match status" value="1"/>
</dbReference>
<dbReference type="Proteomes" id="UP000000591">
    <property type="component" value="Chromosome VI"/>
</dbReference>
<keyword evidence="8" id="KW-1185">Reference proteome</keyword>
<dbReference type="KEGG" id="ago:AGOS_AFR061W"/>
<dbReference type="FunFam" id="1.25.40.330:FF:000001">
    <property type="entry name" value="Adenylyl cyclase-associated protein"/>
    <property type="match status" value="1"/>
</dbReference>
<dbReference type="PANTHER" id="PTHR10652:SF0">
    <property type="entry name" value="ADENYLYL CYCLASE-ASSOCIATED PROTEIN"/>
    <property type="match status" value="1"/>
</dbReference>
<dbReference type="PROSITE" id="PS01089">
    <property type="entry name" value="CAP_2"/>
    <property type="match status" value="1"/>
</dbReference>
<evidence type="ECO:0000256" key="4">
    <source>
        <dbReference type="RuleBase" id="RU000647"/>
    </source>
</evidence>
<dbReference type="SUPFAM" id="SSF101278">
    <property type="entry name" value="N-terminal domain of adenylylcyclase associated protein, CAP"/>
    <property type="match status" value="1"/>
</dbReference>
<dbReference type="GO" id="GO:0019933">
    <property type="term" value="P:cAMP-mediated signaling"/>
    <property type="evidence" value="ECO:0000318"/>
    <property type="project" value="GO_Central"/>
</dbReference>
<feature type="compositionally biased region" description="Basic and acidic residues" evidence="5">
    <location>
        <begin position="304"/>
        <end position="315"/>
    </location>
</feature>
<dbReference type="GO" id="GO:0005737">
    <property type="term" value="C:cytoplasm"/>
    <property type="evidence" value="ECO:0000318"/>
    <property type="project" value="GO_Central"/>
</dbReference>
<evidence type="ECO:0000256" key="3">
    <source>
        <dbReference type="ARBA" id="ARBA00072052"/>
    </source>
</evidence>
<dbReference type="InterPro" id="IPR036223">
    <property type="entry name" value="CAP_C_sf"/>
</dbReference>
<dbReference type="PROSITE" id="PS51329">
    <property type="entry name" value="C_CAP_COFACTOR_C"/>
    <property type="match status" value="1"/>
</dbReference>
<dbReference type="PANTHER" id="PTHR10652">
    <property type="entry name" value="ADENYLYL CYCLASE-ASSOCIATED PROTEIN"/>
    <property type="match status" value="1"/>
</dbReference>
<dbReference type="Pfam" id="PF21938">
    <property type="entry name" value="CAP_N"/>
    <property type="match status" value="1"/>
</dbReference>
<evidence type="ECO:0000313" key="7">
    <source>
        <dbReference type="EMBL" id="AAS53432.2"/>
    </source>
</evidence>
<dbReference type="FunCoup" id="Q754L1">
    <property type="interactions" value="807"/>
</dbReference>
<feature type="compositionally biased region" description="Pro residues" evidence="5">
    <location>
        <begin position="261"/>
        <end position="270"/>
    </location>
</feature>
<dbReference type="InterPro" id="IPR001837">
    <property type="entry name" value="Adenylate_cyclase-assoc_CAP"/>
</dbReference>